<feature type="region of interest" description="Disordered" evidence="5">
    <location>
        <begin position="507"/>
        <end position="533"/>
    </location>
</feature>
<dbReference type="AlphaFoldDB" id="A0A7G2CJQ7"/>
<feature type="compositionally biased region" description="Basic and acidic residues" evidence="5">
    <location>
        <begin position="583"/>
        <end position="594"/>
    </location>
</feature>
<dbReference type="InterPro" id="IPR048591">
    <property type="entry name" value="WDHD1/CFT4_hel"/>
</dbReference>
<dbReference type="Pfam" id="PF20946">
    <property type="entry name" value="Ctf4_C"/>
    <property type="match status" value="1"/>
</dbReference>
<protein>
    <submittedName>
        <fullName evidence="8">Minichromosome loss protein, Mcl1, middle region containing protein, putative</fullName>
    </submittedName>
</protein>
<dbReference type="GO" id="GO:0000278">
    <property type="term" value="P:mitotic cell cycle"/>
    <property type="evidence" value="ECO:0007669"/>
    <property type="project" value="TreeGrafter"/>
</dbReference>
<feature type="compositionally biased region" description="Acidic residues" evidence="5">
    <location>
        <begin position="39"/>
        <end position="54"/>
    </location>
</feature>
<comment type="subcellular location">
    <subcellularLocation>
        <location evidence="1">Nucleus</location>
    </subcellularLocation>
</comment>
<sequence length="758" mass="83321">MNFIEDEAMDASSEESEEPAEMDYLDDYEAPTKRNNTIEDYDNEEDEEGEDQDGENNGNGENATTVVAARPADYSFQIGATPVGEEGSCYLAYNSTGYIHCSRDGTVVHFHDISHPAVPIMRKGILMGALSPVGAGFILSPLDTEDPLISDGLPRLSVYYRTFTALGAQSEWQAYLQPEETVRCMTTGLRYLAVATNRYLRLYSLSGVELAVLSKFPRIVTMVGTSSEKLMRSYRADFDPLAVCYMDGTELRVEVLDVLNRSSVVPSHTLPLTEVEDGGSHQLQWMGWSEDGPLHTVDTAGVVRMFTQSWGGTWVPVFDPRTSHDQSYNYWIWGVNDEVLLAFRSSRGDSPYPAAIASGLPSEHVRLYMPLTRTANEREMVTWDHVLRREIRTDEIKRHSQFYTESIARHDALHDKKILELFNAALKEQQTTRALDLATMLELRDNVEVCTKAANSAGQERLVHKLLALYEMRVKSKSKRKCPLPLEGTVASEKERDLLLRKLLKEKANGGAPSPSAAENPSITVEPKQQNETSLITGNSEPVARQQHVTFQQPIEKVVKSAPAVVAPKATKPLGHAMSSSTTRKEEAKVEQPVKKPSNPFSKATPAKTTTDIGLIGESQPAVAPAMNHNTTARQDTPTKPVDATADPASPSPTSRPSAASNAGPVTGGFTPKVLPVKAAPTPTATARSVSADPFLAEEGETMDETETTIQGILDVGHEESNYAPRTASFGEALRKRYREESDSDTEDLPIPVLPRVE</sequence>
<evidence type="ECO:0000256" key="5">
    <source>
        <dbReference type="SAM" id="MobiDB-lite"/>
    </source>
</evidence>
<feature type="compositionally biased region" description="Acidic residues" evidence="5">
    <location>
        <begin position="1"/>
        <end position="29"/>
    </location>
</feature>
<keyword evidence="2" id="KW-0853">WD repeat</keyword>
<feature type="region of interest" description="Disordered" evidence="5">
    <location>
        <begin position="630"/>
        <end position="705"/>
    </location>
</feature>
<dbReference type="GO" id="GO:0006261">
    <property type="term" value="P:DNA-templated DNA replication"/>
    <property type="evidence" value="ECO:0007669"/>
    <property type="project" value="TreeGrafter"/>
</dbReference>
<feature type="region of interest" description="Disordered" evidence="5">
    <location>
        <begin position="737"/>
        <end position="758"/>
    </location>
</feature>
<feature type="region of interest" description="Disordered" evidence="5">
    <location>
        <begin position="571"/>
        <end position="608"/>
    </location>
</feature>
<organism evidence="8 9">
    <name type="scientific">Angomonas deanei</name>
    <dbReference type="NCBI Taxonomy" id="59799"/>
    <lineage>
        <taxon>Eukaryota</taxon>
        <taxon>Discoba</taxon>
        <taxon>Euglenozoa</taxon>
        <taxon>Kinetoplastea</taxon>
        <taxon>Metakinetoplastina</taxon>
        <taxon>Trypanosomatida</taxon>
        <taxon>Trypanosomatidae</taxon>
        <taxon>Strigomonadinae</taxon>
        <taxon>Angomonas</taxon>
    </lineage>
</organism>
<feature type="domain" description="WDHD1/CFT4 second beta-propeller" evidence="6">
    <location>
        <begin position="75"/>
        <end position="370"/>
    </location>
</feature>
<dbReference type="PANTHER" id="PTHR19932">
    <property type="entry name" value="WD REPEAT AND HMG-BOX DNA BINDING PROTEIN"/>
    <property type="match status" value="1"/>
</dbReference>
<dbReference type="PANTHER" id="PTHR19932:SF10">
    <property type="entry name" value="WD REPEAT AND HMG-BOX DNA-BINDING PROTEIN 1"/>
    <property type="match status" value="1"/>
</dbReference>
<evidence type="ECO:0000256" key="4">
    <source>
        <dbReference type="ARBA" id="ARBA00023242"/>
    </source>
</evidence>
<dbReference type="Pfam" id="PF12341">
    <property type="entry name" value="Mcl1_mid"/>
    <property type="match status" value="1"/>
</dbReference>
<keyword evidence="3" id="KW-0677">Repeat</keyword>
<evidence type="ECO:0000259" key="6">
    <source>
        <dbReference type="Pfam" id="PF12341"/>
    </source>
</evidence>
<reference evidence="8 9" key="1">
    <citation type="submission" date="2020-08" db="EMBL/GenBank/DDBJ databases">
        <authorList>
            <person name="Newling K."/>
            <person name="Davey J."/>
            <person name="Forrester S."/>
        </authorList>
    </citation>
    <scope>NUCLEOTIDE SEQUENCE [LARGE SCALE GENOMIC DNA]</scope>
    <source>
        <strain evidence="9">Crithidia deanei Carvalho (ATCC PRA-265)</strain>
    </source>
</reference>
<gene>
    <name evidence="8" type="ORF">ADEAN_000668600</name>
</gene>
<feature type="region of interest" description="Disordered" evidence="5">
    <location>
        <begin position="1"/>
        <end position="62"/>
    </location>
</feature>
<evidence type="ECO:0000313" key="8">
    <source>
        <dbReference type="EMBL" id="CAD2219184.1"/>
    </source>
</evidence>
<feature type="compositionally biased region" description="Low complexity" evidence="5">
    <location>
        <begin position="641"/>
        <end position="661"/>
    </location>
</feature>
<evidence type="ECO:0000256" key="3">
    <source>
        <dbReference type="ARBA" id="ARBA00022737"/>
    </source>
</evidence>
<evidence type="ECO:0000259" key="7">
    <source>
        <dbReference type="Pfam" id="PF20946"/>
    </source>
</evidence>
<dbReference type="VEuPathDB" id="TriTrypDB:ADEAN_000668600"/>
<evidence type="ECO:0000256" key="2">
    <source>
        <dbReference type="ARBA" id="ARBA00022574"/>
    </source>
</evidence>
<dbReference type="InterPro" id="IPR022100">
    <property type="entry name" value="WDHD1/CFT4_beta-prop_2nd"/>
</dbReference>
<evidence type="ECO:0000313" key="9">
    <source>
        <dbReference type="Proteomes" id="UP000515908"/>
    </source>
</evidence>
<dbReference type="EMBL" id="LR877157">
    <property type="protein sequence ID" value="CAD2219184.1"/>
    <property type="molecule type" value="Genomic_DNA"/>
</dbReference>
<accession>A0A7G2CJQ7</accession>
<dbReference type="GO" id="GO:0003682">
    <property type="term" value="F:chromatin binding"/>
    <property type="evidence" value="ECO:0007669"/>
    <property type="project" value="TreeGrafter"/>
</dbReference>
<feature type="compositionally biased region" description="Polar residues" evidence="5">
    <location>
        <begin position="599"/>
        <end position="608"/>
    </location>
</feature>
<evidence type="ECO:0000256" key="1">
    <source>
        <dbReference type="ARBA" id="ARBA00004123"/>
    </source>
</evidence>
<name>A0A7G2CJQ7_9TRYP</name>
<keyword evidence="9" id="KW-1185">Reference proteome</keyword>
<proteinExistence type="predicted"/>
<dbReference type="GO" id="GO:0006281">
    <property type="term" value="P:DNA repair"/>
    <property type="evidence" value="ECO:0007669"/>
    <property type="project" value="TreeGrafter"/>
</dbReference>
<feature type="domain" description="WDHD1/CFT4 helical bundle" evidence="7">
    <location>
        <begin position="397"/>
        <end position="474"/>
    </location>
</feature>
<dbReference type="GO" id="GO:0043596">
    <property type="term" value="C:nuclear replication fork"/>
    <property type="evidence" value="ECO:0007669"/>
    <property type="project" value="TreeGrafter"/>
</dbReference>
<feature type="compositionally biased region" description="Polar residues" evidence="5">
    <location>
        <begin position="517"/>
        <end position="533"/>
    </location>
</feature>
<keyword evidence="4" id="KW-0539">Nucleus</keyword>
<dbReference type="Proteomes" id="UP000515908">
    <property type="component" value="Chromosome 13"/>
</dbReference>
<feature type="compositionally biased region" description="Acidic residues" evidence="5">
    <location>
        <begin position="696"/>
        <end position="705"/>
    </location>
</feature>